<sequence>MKLGYNEIMIVSKYFEDINDFINLEMGIKRFEGNMERFHFNPIPLNQYSRKLFPNIETFHIYNKEDEVFKDGRIIKYVIWYKVEYSRYLEEKEEGNICKNIEYTKEDIKNYGNTIPIEVNSLGEYCFYGLKSINIPSTISKIGNNNFSNKLLTSITVDNLKFISKERIFMNEPALLSIQTPRDIQQINKKKVIRRNINEFIIPTTITKLTDECFKECYSLTSTNIPITVSKIGSYCFSYCSSLKSINIPLSVNVIENYCFDGCLSLTSVTIPSSIHSLGDNCFRGCSTLKSINIPKTVSKLGNGCFERCTSLSLINIPRGIKEIGGGCFYECLSLTSMNIPTTISKIGGTCFNGCKLLKNINIKNLQFISGNRIFLNEPILLSIRTPENIKEINRNEIKQRDINEFIIPTTITKLTDECFSGCTSLRSFNIPTTVNELGSYCFCGCSSLKSIIIPSTVSIIGDECFKGCSSLTSVTKTLKESNEENTKCVLV</sequence>
<dbReference type="EMBL" id="BDEQ01000001">
    <property type="protein sequence ID" value="GAT98975.1"/>
    <property type="molecule type" value="Genomic_DNA"/>
</dbReference>
<gene>
    <name evidence="1" type="ORF">CL6EHI_127710</name>
</gene>
<dbReference type="Proteomes" id="UP000078387">
    <property type="component" value="Unassembled WGS sequence"/>
</dbReference>
<dbReference type="SUPFAM" id="SSF52058">
    <property type="entry name" value="L domain-like"/>
    <property type="match status" value="2"/>
</dbReference>
<proteinExistence type="predicted"/>
<dbReference type="VEuPathDB" id="AmoebaDB:KM1_144700"/>
<reference evidence="1 2" key="1">
    <citation type="submission" date="2016-05" db="EMBL/GenBank/DDBJ databases">
        <title>First whole genome sequencing of Entamoeba histolytica HM1:IMSS-clone-6.</title>
        <authorList>
            <person name="Mukherjee Avik.K."/>
            <person name="Izumyama S."/>
            <person name="Nakada-Tsukui K."/>
            <person name="Nozaki T."/>
        </authorList>
    </citation>
    <scope>NUCLEOTIDE SEQUENCE [LARGE SCALE GENOMIC DNA]</scope>
    <source>
        <strain evidence="1 2">HM1:IMSS clone 6</strain>
    </source>
</reference>
<dbReference type="VEuPathDB" id="AmoebaDB:EHI7A_091520"/>
<dbReference type="AlphaFoldDB" id="A0A175JZU9"/>
<protein>
    <submittedName>
        <fullName evidence="1">Leucine rich repeat protein bspa family</fullName>
    </submittedName>
</protein>
<dbReference type="InterPro" id="IPR053139">
    <property type="entry name" value="Surface_bspA-like"/>
</dbReference>
<dbReference type="InterPro" id="IPR026906">
    <property type="entry name" value="LRR_5"/>
</dbReference>
<dbReference type="VEuPathDB" id="AmoebaDB:EHI5A_107410"/>
<dbReference type="PANTHER" id="PTHR45661:SF3">
    <property type="entry name" value="IG-LIKE DOMAIN-CONTAINING PROTEIN"/>
    <property type="match status" value="1"/>
</dbReference>
<dbReference type="PANTHER" id="PTHR45661">
    <property type="entry name" value="SURFACE ANTIGEN"/>
    <property type="match status" value="1"/>
</dbReference>
<dbReference type="VEuPathDB" id="AmoebaDB:EHI5A_107420"/>
<comment type="caution">
    <text evidence="1">The sequence shown here is derived from an EMBL/GenBank/DDBJ whole genome shotgun (WGS) entry which is preliminary data.</text>
</comment>
<dbReference type="InterPro" id="IPR032675">
    <property type="entry name" value="LRR_dom_sf"/>
</dbReference>
<organism evidence="1 2">
    <name type="scientific">Entamoeba histolytica</name>
    <dbReference type="NCBI Taxonomy" id="5759"/>
    <lineage>
        <taxon>Eukaryota</taxon>
        <taxon>Amoebozoa</taxon>
        <taxon>Evosea</taxon>
        <taxon>Archamoebae</taxon>
        <taxon>Mastigamoebida</taxon>
        <taxon>Entamoebidae</taxon>
        <taxon>Entamoeba</taxon>
    </lineage>
</organism>
<dbReference type="VEuPathDB" id="AmoebaDB:EHI7A_059860"/>
<dbReference type="VEuPathDB" id="AmoebaDB:EHI_127710"/>
<evidence type="ECO:0000313" key="1">
    <source>
        <dbReference type="EMBL" id="GAT98975.1"/>
    </source>
</evidence>
<name>A0A175JZU9_ENTHI</name>
<dbReference type="VEuPathDB" id="AmoebaDB:EHI8A_070620"/>
<dbReference type="Gene3D" id="3.80.10.10">
    <property type="entry name" value="Ribonuclease Inhibitor"/>
    <property type="match status" value="5"/>
</dbReference>
<evidence type="ECO:0000313" key="2">
    <source>
        <dbReference type="Proteomes" id="UP000078387"/>
    </source>
</evidence>
<dbReference type="Pfam" id="PF13306">
    <property type="entry name" value="LRR_5"/>
    <property type="match status" value="2"/>
</dbReference>
<accession>A0A175JZU9</accession>
<dbReference type="VEuPathDB" id="AmoebaDB:EHI8A_107320"/>